<dbReference type="Proteomes" id="UP000179381">
    <property type="component" value="Unassembled WGS sequence"/>
</dbReference>
<keyword evidence="2" id="KW-0812">Transmembrane</keyword>
<feature type="transmembrane region" description="Helical" evidence="2">
    <location>
        <begin position="340"/>
        <end position="363"/>
    </location>
</feature>
<name>A0A1F6XF41_9BACT</name>
<keyword evidence="2" id="KW-0472">Membrane</keyword>
<feature type="transmembrane region" description="Helical" evidence="2">
    <location>
        <begin position="163"/>
        <end position="183"/>
    </location>
</feature>
<dbReference type="AlphaFoldDB" id="A0A1F6XF41"/>
<evidence type="ECO:0000256" key="2">
    <source>
        <dbReference type="SAM" id="Phobius"/>
    </source>
</evidence>
<feature type="transmembrane region" description="Helical" evidence="2">
    <location>
        <begin position="384"/>
        <end position="407"/>
    </location>
</feature>
<feature type="transmembrane region" description="Helical" evidence="2">
    <location>
        <begin position="111"/>
        <end position="132"/>
    </location>
</feature>
<feature type="compositionally biased region" description="Basic and acidic residues" evidence="1">
    <location>
        <begin position="771"/>
        <end position="786"/>
    </location>
</feature>
<evidence type="ECO:0000313" key="4">
    <source>
        <dbReference type="Proteomes" id="UP000179381"/>
    </source>
</evidence>
<accession>A0A1F6XF41</accession>
<protein>
    <recommendedName>
        <fullName evidence="5">TrbL/VirB6 plasmid conjugal transfer protein</fullName>
    </recommendedName>
</protein>
<keyword evidence="2" id="KW-1133">Transmembrane helix</keyword>
<reference evidence="3 4" key="1">
    <citation type="journal article" date="2016" name="Nat. Commun.">
        <title>Thousands of microbial genomes shed light on interconnected biogeochemical processes in an aquifer system.</title>
        <authorList>
            <person name="Anantharaman K."/>
            <person name="Brown C.T."/>
            <person name="Hug L.A."/>
            <person name="Sharon I."/>
            <person name="Castelle C.J."/>
            <person name="Probst A.J."/>
            <person name="Thomas B.C."/>
            <person name="Singh A."/>
            <person name="Wilkins M.J."/>
            <person name="Karaoz U."/>
            <person name="Brodie E.L."/>
            <person name="Williams K.H."/>
            <person name="Hubbard S.S."/>
            <person name="Banfield J.F."/>
        </authorList>
    </citation>
    <scope>NUCLEOTIDE SEQUENCE [LARGE SCALE GENOMIC DNA]</scope>
</reference>
<feature type="transmembrane region" description="Helical" evidence="2">
    <location>
        <begin position="312"/>
        <end position="334"/>
    </location>
</feature>
<sequence>MSPSFNFKLLTFNWPRRVIGGLIILAISLSMFAVPVKKAEAENCYAADGYPLWALGEANCKDPTRGGNLTNVWRDPLPTDQPIQTAPATSGSTLKDQLGDYNCGILPGSSIVPGCAVQLSYIIFVSVPSFLMKMAAKVFDLMAQLTLSSAMYGKEFIEKIWRVVRDFANIFFILILLYAAFQIMLDLGHGGGKKIIAAVILIALVVNFSLFFTKIVIDASNIVALIFYNRIDTKDVPQDQNIGSERPLAAALISRFDINAFFDGSIMEKIKEENLEEAIRIRDESCKQTGASYVCSQDTVNSIKEKIEGISAFALISIMIAYGIMAFALVYAFLVVGLSFLGRLITLIMLMIISPFAFVTFAVPKFKGINTIGFDSWIKQLFTVSFVAAIFMFILYVVSEILAAKIFDDAVTNSQPATTAMLLIFIPAALIVMALLKGAKYARSASGELTEKIIGGAKMLGGAALGGAIGGAALLGTQTFGRIGTGVASSDKRREMAANEEGKYSKWQQVRAKMALGAGNFLGKRSYDVRQVGLAKAAAGKVGIKLADKGLGPLGTKSFEKGRAGQIERRIDKEQEKVKTILLTKAGEARQEERIDQYQKDLVRALGAEAEKRKDRFQTFTEDDKKKFMETFKGTYERGGDLSGYGLNKKVESGSLKSVVDINDDRRRAYAASLVEGGTLKQAMRGLLGGMGKMIPAGAGVAAAGAIAGGTAVGAVGAGTLVIGGGILQALKDGFNRLDRSTLEVAAAVRKPPPADKEIKDYLRKIAGGEKVSEEKLSDISRKMGDLGKGGSGEKGGGEEHK</sequence>
<dbReference type="EMBL" id="MFVH01000001">
    <property type="protein sequence ID" value="OGI92726.1"/>
    <property type="molecule type" value="Genomic_DNA"/>
</dbReference>
<comment type="caution">
    <text evidence="3">The sequence shown here is derived from an EMBL/GenBank/DDBJ whole genome shotgun (WGS) entry which is preliminary data.</text>
</comment>
<gene>
    <name evidence="3" type="ORF">A2933_00715</name>
</gene>
<feature type="region of interest" description="Disordered" evidence="1">
    <location>
        <begin position="771"/>
        <end position="802"/>
    </location>
</feature>
<evidence type="ECO:0000313" key="3">
    <source>
        <dbReference type="EMBL" id="OGI92726.1"/>
    </source>
</evidence>
<organism evidence="3 4">
    <name type="scientific">Candidatus Nomurabacteria bacterium RIFCSPLOWO2_01_FULL_46_18</name>
    <dbReference type="NCBI Taxonomy" id="1801783"/>
    <lineage>
        <taxon>Bacteria</taxon>
        <taxon>Candidatus Nomuraibacteriota</taxon>
    </lineage>
</organism>
<evidence type="ECO:0008006" key="5">
    <source>
        <dbReference type="Google" id="ProtNLM"/>
    </source>
</evidence>
<feature type="transmembrane region" description="Helical" evidence="2">
    <location>
        <begin position="419"/>
        <end position="436"/>
    </location>
</feature>
<evidence type="ECO:0000256" key="1">
    <source>
        <dbReference type="SAM" id="MobiDB-lite"/>
    </source>
</evidence>
<proteinExistence type="predicted"/>
<feature type="transmembrane region" description="Helical" evidence="2">
    <location>
        <begin position="195"/>
        <end position="217"/>
    </location>
</feature>